<feature type="binding site" evidence="4">
    <location>
        <position position="152"/>
    </location>
    <ligand>
        <name>substrate</name>
    </ligand>
</feature>
<feature type="binding site" evidence="4">
    <location>
        <position position="228"/>
    </location>
    <ligand>
        <name>substrate</name>
    </ligand>
</feature>
<feature type="binding site" evidence="4">
    <location>
        <position position="347"/>
    </location>
    <ligand>
        <name>Zn(2+)</name>
        <dbReference type="ChEBI" id="CHEBI:29105"/>
    </ligand>
</feature>
<dbReference type="GO" id="GO:0005829">
    <property type="term" value="C:cytosol"/>
    <property type="evidence" value="ECO:0007669"/>
    <property type="project" value="TreeGrafter"/>
</dbReference>
<evidence type="ECO:0000256" key="4">
    <source>
        <dbReference type="HAMAP-Rule" id="MF_00168"/>
    </source>
</evidence>
<dbReference type="EC" id="2.4.2.29" evidence="4"/>
<feature type="active site" description="Nucleophile" evidence="4">
    <location>
        <position position="278"/>
    </location>
</feature>
<keyword evidence="8" id="KW-1185">Reference proteome</keyword>
<comment type="cofactor">
    <cofactor evidence="4">
        <name>Zn(2+)</name>
        <dbReference type="ChEBI" id="CHEBI:29105"/>
    </cofactor>
    <text evidence="4">Binds 1 zinc ion per subunit.</text>
</comment>
<comment type="function">
    <text evidence="4">Catalyzes the base-exchange of a guanine (G) residue with the queuine precursor 7-aminomethyl-7-deazaguanine (PreQ1) at position 34 (anticodon wobble position) in tRNAs with GU(N) anticodons (tRNA-Asp, -Asn, -His and -Tyr). Catalysis occurs through a double-displacement mechanism. The nucleophile active site attacks the C1' of nucleotide 34 to detach the guanine base from the RNA, forming a covalent enzyme-RNA intermediate. The proton acceptor active site deprotonates the incoming PreQ1, allowing a nucleophilic attack on the C1' of the ribose to form the product. After dissociation, two additional enzymatic reactions on the tRNA convert PreQ1 to queuine (Q), resulting in the hypermodified nucleoside queuosine (7-(((4,5-cis-dihydroxy-2-cyclopenten-1-yl)amino)methyl)-7-deazaguanosine).</text>
</comment>
<dbReference type="GO" id="GO:0008479">
    <property type="term" value="F:tRNA-guanosine(34) queuine transglycosylase activity"/>
    <property type="evidence" value="ECO:0007669"/>
    <property type="project" value="UniProtKB-UniRule"/>
</dbReference>
<evidence type="ECO:0000256" key="3">
    <source>
        <dbReference type="ARBA" id="ARBA00022694"/>
    </source>
</evidence>
<feature type="region of interest" description="RNA binding" evidence="4">
    <location>
        <begin position="259"/>
        <end position="265"/>
    </location>
</feature>
<keyword evidence="4" id="KW-0671">Queuosine biosynthesis</keyword>
<feature type="compositionally biased region" description="Gly residues" evidence="5">
    <location>
        <begin position="399"/>
        <end position="408"/>
    </location>
</feature>
<dbReference type="RefSeq" id="WP_284058178.1">
    <property type="nucleotide sequence ID" value="NZ_JAMSLR010000014.1"/>
</dbReference>
<evidence type="ECO:0000256" key="2">
    <source>
        <dbReference type="ARBA" id="ARBA00022679"/>
    </source>
</evidence>
<dbReference type="HAMAP" id="MF_00168">
    <property type="entry name" value="Q_tRNA_Tgt"/>
    <property type="match status" value="1"/>
</dbReference>
<dbReference type="GO" id="GO:0046872">
    <property type="term" value="F:metal ion binding"/>
    <property type="evidence" value="ECO:0007669"/>
    <property type="project" value="UniProtKB-KW"/>
</dbReference>
<reference evidence="7" key="1">
    <citation type="submission" date="2022-06" db="EMBL/GenBank/DDBJ databases">
        <title>CFH 74404 Thermomicrobiaceae sp.</title>
        <authorList>
            <person name="Ming H."/>
            <person name="Li W.-J."/>
            <person name="Zhao Z."/>
        </authorList>
    </citation>
    <scope>NUCLEOTIDE SEQUENCE</scope>
    <source>
        <strain evidence="7">CFH 74404</strain>
    </source>
</reference>
<feature type="active site" description="Proton acceptor" evidence="4">
    <location>
        <position position="98"/>
    </location>
</feature>
<dbReference type="GO" id="GO:0008616">
    <property type="term" value="P:tRNA queuosine(34) biosynthetic process"/>
    <property type="evidence" value="ECO:0007669"/>
    <property type="project" value="UniProtKB-UniRule"/>
</dbReference>
<dbReference type="NCBIfam" id="TIGR00430">
    <property type="entry name" value="Q_tRNA_tgt"/>
    <property type="match status" value="1"/>
</dbReference>
<comment type="caution">
    <text evidence="7">The sequence shown here is derived from an EMBL/GenBank/DDBJ whole genome shotgun (WGS) entry which is preliminary data.</text>
</comment>
<feature type="region of interest" description="Disordered" evidence="5">
    <location>
        <begin position="383"/>
        <end position="408"/>
    </location>
</feature>
<comment type="similarity">
    <text evidence="4">Belongs to the queuine tRNA-ribosyltransferase family.</text>
</comment>
<feature type="binding site" evidence="4">
    <location>
        <position position="318"/>
    </location>
    <ligand>
        <name>Zn(2+)</name>
        <dbReference type="ChEBI" id="CHEBI:29105"/>
    </ligand>
</feature>
<keyword evidence="2 4" id="KW-0808">Transferase</keyword>
<keyword evidence="3 4" id="KW-0819">tRNA processing</keyword>
<dbReference type="Proteomes" id="UP001165306">
    <property type="component" value="Unassembled WGS sequence"/>
</dbReference>
<feature type="binding site" evidence="4">
    <location>
        <position position="321"/>
    </location>
    <ligand>
        <name>Zn(2+)</name>
        <dbReference type="ChEBI" id="CHEBI:29105"/>
    </ligand>
</feature>
<dbReference type="SUPFAM" id="SSF51713">
    <property type="entry name" value="tRNA-guanine transglycosylase"/>
    <property type="match status" value="1"/>
</dbReference>
<dbReference type="EMBL" id="JAMSLR010000014">
    <property type="protein sequence ID" value="MCM8750389.1"/>
    <property type="molecule type" value="Genomic_DNA"/>
</dbReference>
<evidence type="ECO:0000313" key="8">
    <source>
        <dbReference type="Proteomes" id="UP001165306"/>
    </source>
</evidence>
<proteinExistence type="inferred from homology"/>
<feature type="domain" description="tRNA-guanine(15) transglycosylase-like" evidence="6">
    <location>
        <begin position="19"/>
        <end position="380"/>
    </location>
</feature>
<dbReference type="NCBIfam" id="TIGR00449">
    <property type="entry name" value="tgt_general"/>
    <property type="match status" value="1"/>
</dbReference>
<gene>
    <name evidence="4 7" type="primary">tgt</name>
    <name evidence="7" type="ORF">NET02_14660</name>
</gene>
<dbReference type="Gene3D" id="3.20.20.105">
    <property type="entry name" value="Queuine tRNA-ribosyltransferase-like"/>
    <property type="match status" value="1"/>
</dbReference>
<feature type="binding site" evidence="4">
    <location>
        <position position="316"/>
    </location>
    <ligand>
        <name>Zn(2+)</name>
        <dbReference type="ChEBI" id="CHEBI:29105"/>
    </ligand>
</feature>
<feature type="region of interest" description="RNA binding; important for wobble base 34 recognition" evidence="4">
    <location>
        <begin position="283"/>
        <end position="287"/>
    </location>
</feature>
<evidence type="ECO:0000256" key="5">
    <source>
        <dbReference type="SAM" id="MobiDB-lite"/>
    </source>
</evidence>
<organism evidence="7 8">
    <name type="scientific">Thermalbibacter longus</name>
    <dbReference type="NCBI Taxonomy" id="2951981"/>
    <lineage>
        <taxon>Bacteria</taxon>
        <taxon>Pseudomonadati</taxon>
        <taxon>Thermomicrobiota</taxon>
        <taxon>Thermomicrobia</taxon>
        <taxon>Thermomicrobiales</taxon>
        <taxon>Thermomicrobiaceae</taxon>
        <taxon>Thermalbibacter</taxon>
    </lineage>
</organism>
<dbReference type="InterPro" id="IPR004803">
    <property type="entry name" value="TGT"/>
</dbReference>
<comment type="pathway">
    <text evidence="4">tRNA modification; tRNA-queuosine biosynthesis.</text>
</comment>
<feature type="binding site" evidence="4">
    <location>
        <position position="201"/>
    </location>
    <ligand>
        <name>substrate</name>
    </ligand>
</feature>
<evidence type="ECO:0000259" key="6">
    <source>
        <dbReference type="Pfam" id="PF01702"/>
    </source>
</evidence>
<evidence type="ECO:0000313" key="7">
    <source>
        <dbReference type="EMBL" id="MCM8750389.1"/>
    </source>
</evidence>
<accession>A0AA42BC05</accession>
<protein>
    <recommendedName>
        <fullName evidence="4">Queuine tRNA-ribosyltransferase</fullName>
        <ecNumber evidence="4">2.4.2.29</ecNumber>
    </recommendedName>
    <alternativeName>
        <fullName evidence="4">Guanine insertion enzyme</fullName>
    </alternativeName>
    <alternativeName>
        <fullName evidence="4">tRNA-guanine transglycosylase</fullName>
    </alternativeName>
</protein>
<dbReference type="InterPro" id="IPR036511">
    <property type="entry name" value="TGT-like_sf"/>
</dbReference>
<comment type="subunit">
    <text evidence="4">Homodimer. Within each dimer, one monomer is responsible for RNA recognition and catalysis, while the other monomer binds to the replacement base PreQ1.</text>
</comment>
<name>A0AA42BC05_9BACT</name>
<keyword evidence="4" id="KW-0479">Metal-binding</keyword>
<dbReference type="InterPro" id="IPR050076">
    <property type="entry name" value="ArchSynthase1/Queuine_TRR"/>
</dbReference>
<keyword evidence="4" id="KW-0862">Zinc</keyword>
<dbReference type="Pfam" id="PF01702">
    <property type="entry name" value="TGT"/>
    <property type="match status" value="1"/>
</dbReference>
<dbReference type="PANTHER" id="PTHR46499">
    <property type="entry name" value="QUEUINE TRNA-RIBOSYLTRANSFERASE"/>
    <property type="match status" value="1"/>
</dbReference>
<feature type="binding site" evidence="4">
    <location>
        <begin position="98"/>
        <end position="102"/>
    </location>
    <ligand>
        <name>substrate</name>
    </ligand>
</feature>
<comment type="catalytic activity">
    <reaction evidence="4">
        <text>7-aminomethyl-7-carbaguanine + guanosine(34) in tRNA = 7-aminomethyl-7-carbaguanosine(34) in tRNA + guanine</text>
        <dbReference type="Rhea" id="RHEA:24104"/>
        <dbReference type="Rhea" id="RHEA-COMP:10341"/>
        <dbReference type="Rhea" id="RHEA-COMP:10342"/>
        <dbReference type="ChEBI" id="CHEBI:16235"/>
        <dbReference type="ChEBI" id="CHEBI:58703"/>
        <dbReference type="ChEBI" id="CHEBI:74269"/>
        <dbReference type="ChEBI" id="CHEBI:82833"/>
        <dbReference type="EC" id="2.4.2.29"/>
    </reaction>
</comment>
<keyword evidence="1 4" id="KW-0328">Glycosyltransferase</keyword>
<sequence>MTNEDAAEHFTILARDSHTRARTGVLHTRRGDVRTPAFMPVGTQAAVKSVTPDEVRSTGSEIILANTYHLMLRPGLEIIQAAGGLHTFMAWPHPILTDSGGFQVYSLAGLREITERGVRFRSHIDGSLHELTPESAIALQLGFGSDIIMPLDDVVGYGSELTRQREAAERTHRWLLRALEYFRTMVDTAEPSRPWVFGITQGGFDLDLRRRSCDFVAGLPVDGCAIGGLSVGEPKPVMLAFLEEVAPLLPEDKPRYLMGVGSPEDLWLAVAAGVDLFDCVHPTRVARHGGLYTPEGRVDITSSRFRSHFAPVDETCDCLTCTQFTAAYLHHLFRARELLAYRLATIHNLRFIQREMERIRQSIAEGRFVIELEEFRARYRPADQEAAQVQRRRRAGSKSGEGVGDIDE</sequence>
<dbReference type="PANTHER" id="PTHR46499:SF1">
    <property type="entry name" value="QUEUINE TRNA-RIBOSYLTRANSFERASE"/>
    <property type="match status" value="1"/>
</dbReference>
<evidence type="ECO:0000256" key="1">
    <source>
        <dbReference type="ARBA" id="ARBA00022676"/>
    </source>
</evidence>
<dbReference type="AlphaFoldDB" id="A0AA42BC05"/>
<dbReference type="InterPro" id="IPR002616">
    <property type="entry name" value="tRNA_ribo_trans-like"/>
</dbReference>